<sequence>MGSPAPAGEAEGLTEDETAELYVVTSDIHSEIPGTQWTDAAQDATATGAA</sequence>
<dbReference type="EMBL" id="LXQA010185099">
    <property type="protein sequence ID" value="MCI31166.1"/>
    <property type="molecule type" value="Genomic_DNA"/>
</dbReference>
<dbReference type="AlphaFoldDB" id="A0A392R5N5"/>
<keyword evidence="2" id="KW-1185">Reference proteome</keyword>
<protein>
    <submittedName>
        <fullName evidence="1">Uncharacterized protein</fullName>
    </submittedName>
</protein>
<proteinExistence type="predicted"/>
<dbReference type="Proteomes" id="UP000265520">
    <property type="component" value="Unassembled WGS sequence"/>
</dbReference>
<comment type="caution">
    <text evidence="1">The sequence shown here is derived from an EMBL/GenBank/DDBJ whole genome shotgun (WGS) entry which is preliminary data.</text>
</comment>
<organism evidence="1 2">
    <name type="scientific">Trifolium medium</name>
    <dbReference type="NCBI Taxonomy" id="97028"/>
    <lineage>
        <taxon>Eukaryota</taxon>
        <taxon>Viridiplantae</taxon>
        <taxon>Streptophyta</taxon>
        <taxon>Embryophyta</taxon>
        <taxon>Tracheophyta</taxon>
        <taxon>Spermatophyta</taxon>
        <taxon>Magnoliopsida</taxon>
        <taxon>eudicotyledons</taxon>
        <taxon>Gunneridae</taxon>
        <taxon>Pentapetalae</taxon>
        <taxon>rosids</taxon>
        <taxon>fabids</taxon>
        <taxon>Fabales</taxon>
        <taxon>Fabaceae</taxon>
        <taxon>Papilionoideae</taxon>
        <taxon>50 kb inversion clade</taxon>
        <taxon>NPAAA clade</taxon>
        <taxon>Hologalegina</taxon>
        <taxon>IRL clade</taxon>
        <taxon>Trifolieae</taxon>
        <taxon>Trifolium</taxon>
    </lineage>
</organism>
<evidence type="ECO:0000313" key="2">
    <source>
        <dbReference type="Proteomes" id="UP000265520"/>
    </source>
</evidence>
<name>A0A392R5N5_9FABA</name>
<reference evidence="1 2" key="1">
    <citation type="journal article" date="2018" name="Front. Plant Sci.">
        <title>Red Clover (Trifolium pratense) and Zigzag Clover (T. medium) - A Picture of Genomic Similarities and Differences.</title>
        <authorList>
            <person name="Dluhosova J."/>
            <person name="Istvanek J."/>
            <person name="Nedelnik J."/>
            <person name="Repkova J."/>
        </authorList>
    </citation>
    <scope>NUCLEOTIDE SEQUENCE [LARGE SCALE GENOMIC DNA]</scope>
    <source>
        <strain evidence="2">cv. 10/8</strain>
        <tissue evidence="1">Leaf</tissue>
    </source>
</reference>
<accession>A0A392R5N5</accession>
<feature type="non-terminal residue" evidence="1">
    <location>
        <position position="50"/>
    </location>
</feature>
<evidence type="ECO:0000313" key="1">
    <source>
        <dbReference type="EMBL" id="MCI31166.1"/>
    </source>
</evidence>